<dbReference type="Gene3D" id="3.10.20.250">
    <property type="entry name" value="YML108W-like"/>
    <property type="match status" value="1"/>
</dbReference>
<feature type="compositionally biased region" description="Basic and acidic residues" evidence="1">
    <location>
        <begin position="1"/>
        <end position="12"/>
    </location>
</feature>
<dbReference type="InterPro" id="IPR015080">
    <property type="entry name" value="DUF1892"/>
</dbReference>
<dbReference type="AlphaFoldDB" id="A0A9P6WQV2"/>
<evidence type="ECO:0000313" key="3">
    <source>
        <dbReference type="Proteomes" id="UP000697127"/>
    </source>
</evidence>
<protein>
    <submittedName>
        <fullName evidence="2">Uncharacterized protein</fullName>
    </submittedName>
</protein>
<gene>
    <name evidence="2" type="ORF">C6P40_002127</name>
</gene>
<dbReference type="OrthoDB" id="4035606at2759"/>
<comment type="caution">
    <text evidence="2">The sequence shown here is derived from an EMBL/GenBank/DDBJ whole genome shotgun (WGS) entry which is preliminary data.</text>
</comment>
<name>A0A9P6WQV2_9ASCO</name>
<reference evidence="2" key="1">
    <citation type="submission" date="2020-11" db="EMBL/GenBank/DDBJ databases">
        <title>Kefir isolates.</title>
        <authorList>
            <person name="Marcisauskas S."/>
            <person name="Kim Y."/>
            <person name="Blasche S."/>
        </authorList>
    </citation>
    <scope>NUCLEOTIDE SEQUENCE</scope>
    <source>
        <strain evidence="2">Olga-1</strain>
    </source>
</reference>
<feature type="compositionally biased region" description="Basic and acidic residues" evidence="1">
    <location>
        <begin position="157"/>
        <end position="166"/>
    </location>
</feature>
<dbReference type="EMBL" id="PUHW01000024">
    <property type="protein sequence ID" value="KAG0690628.1"/>
    <property type="molecule type" value="Genomic_DNA"/>
</dbReference>
<dbReference type="InterPro" id="IPR035946">
    <property type="entry name" value="YML108W-like_sf"/>
</dbReference>
<keyword evidence="3" id="KW-1185">Reference proteome</keyword>
<proteinExistence type="predicted"/>
<dbReference type="SUPFAM" id="SSF89975">
    <property type="entry name" value="Hypothetical protein Yml108w"/>
    <property type="match status" value="1"/>
</dbReference>
<evidence type="ECO:0000313" key="2">
    <source>
        <dbReference type="EMBL" id="KAG0690628.1"/>
    </source>
</evidence>
<dbReference type="Pfam" id="PF08987">
    <property type="entry name" value="DUF1892"/>
    <property type="match status" value="1"/>
</dbReference>
<feature type="region of interest" description="Disordered" evidence="1">
    <location>
        <begin position="1"/>
        <end position="32"/>
    </location>
</feature>
<organism evidence="2 3">
    <name type="scientific">Pichia californica</name>
    <dbReference type="NCBI Taxonomy" id="460514"/>
    <lineage>
        <taxon>Eukaryota</taxon>
        <taxon>Fungi</taxon>
        <taxon>Dikarya</taxon>
        <taxon>Ascomycota</taxon>
        <taxon>Saccharomycotina</taxon>
        <taxon>Pichiomycetes</taxon>
        <taxon>Pichiales</taxon>
        <taxon>Pichiaceae</taxon>
        <taxon>Pichia</taxon>
    </lineage>
</organism>
<feature type="region of interest" description="Disordered" evidence="1">
    <location>
        <begin position="138"/>
        <end position="166"/>
    </location>
</feature>
<accession>A0A9P6WQV2</accession>
<feature type="compositionally biased region" description="Polar residues" evidence="1">
    <location>
        <begin position="141"/>
        <end position="155"/>
    </location>
</feature>
<evidence type="ECO:0000256" key="1">
    <source>
        <dbReference type="SAM" id="MobiDB-lite"/>
    </source>
</evidence>
<dbReference type="Proteomes" id="UP000697127">
    <property type="component" value="Unassembled WGS sequence"/>
</dbReference>
<sequence length="166" mass="19022">MSDEEFYIRREVEEEENDDYEQQQQPEANESVFDNEFRILVLANTGISADVESEDGAASAGINVEESDMEELLVRQVRTLDDVNEFFDEFDSTIAEPNEGHLKYEVGSDGLCVVLVDNVKLKETVVSFVQSYMEKHPVVEPTNSESSDMGKQQQQQEEERSTKRRK</sequence>